<gene>
    <name evidence="3" type="ORF">CVE23_19815</name>
</gene>
<dbReference type="Gene3D" id="3.90.1340.10">
    <property type="entry name" value="Phage tail collar domain"/>
    <property type="match status" value="1"/>
</dbReference>
<sequence>MCMRHIQRLFVKSAITTAIAVSAFLPQSAAACNDEAYTGTVCSFAMSFCPRGWLPANGQTVPINSYQALYSLLGFQFGGNGSTTFGIPDLRGRSAVGTGTGLGLQTVTLGQKIGNPAVNVTVPLPAHNHIAAFTATTSTTTVTVPEKTGTGLTVSGQTITNTHSLTAATSGLLKIAGGATVAGSAPLPTNGAILAKPALGAPNIYNPTAAADTTIGPSQTLTGPVSGTITSSISGGTVTGTPTIPSFPITIPTVTGGTVAVSVTGVAQPVVNVATQSPSQGLTVCIMANGLYPPRPD</sequence>
<dbReference type="EMBL" id="CP025003">
    <property type="protein sequence ID" value="ATZ96022.1"/>
    <property type="molecule type" value="Genomic_DNA"/>
</dbReference>
<dbReference type="Pfam" id="PF07484">
    <property type="entry name" value="Collar"/>
    <property type="match status" value="1"/>
</dbReference>
<name>A0A2K8QRG9_9GAMM</name>
<feature type="signal peptide" evidence="1">
    <location>
        <begin position="1"/>
        <end position="31"/>
    </location>
</feature>
<accession>A0A2K8QRG9</accession>
<organism evidence="3 4">
    <name type="scientific">Dickeya fangzhongdai</name>
    <dbReference type="NCBI Taxonomy" id="1778540"/>
    <lineage>
        <taxon>Bacteria</taxon>
        <taxon>Pseudomonadati</taxon>
        <taxon>Pseudomonadota</taxon>
        <taxon>Gammaproteobacteria</taxon>
        <taxon>Enterobacterales</taxon>
        <taxon>Pectobacteriaceae</taxon>
        <taxon>Dickeya</taxon>
    </lineage>
</organism>
<feature type="domain" description="Phage tail collar" evidence="2">
    <location>
        <begin position="39"/>
        <end position="94"/>
    </location>
</feature>
<keyword evidence="1" id="KW-0732">Signal</keyword>
<dbReference type="PROSITE" id="PS51257">
    <property type="entry name" value="PROKAR_LIPOPROTEIN"/>
    <property type="match status" value="1"/>
</dbReference>
<dbReference type="SUPFAM" id="SSF88874">
    <property type="entry name" value="Receptor-binding domain of short tail fibre protein gp12"/>
    <property type="match status" value="1"/>
</dbReference>
<evidence type="ECO:0000313" key="4">
    <source>
        <dbReference type="Proteomes" id="UP000231901"/>
    </source>
</evidence>
<proteinExistence type="predicted"/>
<dbReference type="AlphaFoldDB" id="A0A2K8QRG9"/>
<dbReference type="Proteomes" id="UP000231901">
    <property type="component" value="Chromosome"/>
</dbReference>
<evidence type="ECO:0000313" key="3">
    <source>
        <dbReference type="EMBL" id="ATZ96022.1"/>
    </source>
</evidence>
<dbReference type="InterPro" id="IPR011083">
    <property type="entry name" value="Phage_tail_collar_dom"/>
</dbReference>
<evidence type="ECO:0000256" key="1">
    <source>
        <dbReference type="SAM" id="SignalP"/>
    </source>
</evidence>
<evidence type="ECO:0000259" key="2">
    <source>
        <dbReference type="Pfam" id="PF07484"/>
    </source>
</evidence>
<dbReference type="KEGG" id="dfn:CVE23_19815"/>
<feature type="chain" id="PRO_5014959715" description="Phage tail collar domain-containing protein" evidence="1">
    <location>
        <begin position="32"/>
        <end position="297"/>
    </location>
</feature>
<keyword evidence="4" id="KW-1185">Reference proteome</keyword>
<dbReference type="InterPro" id="IPR037053">
    <property type="entry name" value="Phage_tail_collar_dom_sf"/>
</dbReference>
<protein>
    <recommendedName>
        <fullName evidence="2">Phage tail collar domain-containing protein</fullName>
    </recommendedName>
</protein>
<reference evidence="4" key="1">
    <citation type="journal article" date="2018" name="Genome Announc.">
        <title>Complete genome sequence of a Dickeya fangzhongdai type strain causing bleeding canker of pear tree trunks.</title>
        <authorList>
            <person name="Zhao Y."/>
            <person name="Tian Y."/>
            <person name="Li X."/>
            <person name="Hu B."/>
        </authorList>
    </citation>
    <scope>NUCLEOTIDE SEQUENCE [LARGE SCALE GENOMIC DNA]</scope>
    <source>
        <strain evidence="4">DSM 101947</strain>
    </source>
</reference>